<proteinExistence type="predicted"/>
<gene>
    <name evidence="1" type="ORF">XYLVIOL_LOCUS1989</name>
</gene>
<protein>
    <submittedName>
        <fullName evidence="1">Uncharacterized protein</fullName>
    </submittedName>
</protein>
<comment type="caution">
    <text evidence="1">The sequence shown here is derived from an EMBL/GenBank/DDBJ whole genome shotgun (WGS) entry which is preliminary data.</text>
</comment>
<dbReference type="Pfam" id="PF14868">
    <property type="entry name" value="DUF4487"/>
    <property type="match status" value="1"/>
</dbReference>
<evidence type="ECO:0000313" key="1">
    <source>
        <dbReference type="EMBL" id="CAL7936084.1"/>
    </source>
</evidence>
<dbReference type="EMBL" id="CAXAJV020001286">
    <property type="protein sequence ID" value="CAL7936084.1"/>
    <property type="molecule type" value="Genomic_DNA"/>
</dbReference>
<accession>A0ABP1N524</accession>
<name>A0ABP1N524_XYLVO</name>
<dbReference type="Proteomes" id="UP001642520">
    <property type="component" value="Unassembled WGS sequence"/>
</dbReference>
<dbReference type="InterPro" id="IPR027902">
    <property type="entry name" value="DUF4487"/>
</dbReference>
<dbReference type="SUPFAM" id="SSF48371">
    <property type="entry name" value="ARM repeat"/>
    <property type="match status" value="1"/>
</dbReference>
<organism evidence="1 2">
    <name type="scientific">Xylocopa violacea</name>
    <name type="common">Violet carpenter bee</name>
    <name type="synonym">Apis violacea</name>
    <dbReference type="NCBI Taxonomy" id="135666"/>
    <lineage>
        <taxon>Eukaryota</taxon>
        <taxon>Metazoa</taxon>
        <taxon>Ecdysozoa</taxon>
        <taxon>Arthropoda</taxon>
        <taxon>Hexapoda</taxon>
        <taxon>Insecta</taxon>
        <taxon>Pterygota</taxon>
        <taxon>Neoptera</taxon>
        <taxon>Endopterygota</taxon>
        <taxon>Hymenoptera</taxon>
        <taxon>Apocrita</taxon>
        <taxon>Aculeata</taxon>
        <taxon>Apoidea</taxon>
        <taxon>Anthophila</taxon>
        <taxon>Apidae</taxon>
        <taxon>Xylocopa</taxon>
        <taxon>Xylocopa</taxon>
    </lineage>
</organism>
<dbReference type="PANTHER" id="PTHR16071">
    <property type="entry name" value="CHROMOSOME 1 OPEN READING FRAME 112"/>
    <property type="match status" value="1"/>
</dbReference>
<reference evidence="1 2" key="1">
    <citation type="submission" date="2024-08" db="EMBL/GenBank/DDBJ databases">
        <authorList>
            <person name="Will J Nash"/>
            <person name="Angela Man"/>
            <person name="Seanna McTaggart"/>
            <person name="Kendall Baker"/>
            <person name="Tom Barker"/>
            <person name="Leah Catchpole"/>
            <person name="Alex Durrant"/>
            <person name="Karim Gharbi"/>
            <person name="Naomi Irish"/>
            <person name="Gemy Kaithakottil"/>
            <person name="Debby Ku"/>
            <person name="Aaliyah Providence"/>
            <person name="Felix Shaw"/>
            <person name="David Swarbreck"/>
            <person name="Chris Watkins"/>
            <person name="Ann M. McCartney"/>
            <person name="Giulio Formenti"/>
            <person name="Alice Mouton"/>
            <person name="Noel Vella"/>
            <person name="Bjorn M von Reumont"/>
            <person name="Adriana Vella"/>
            <person name="Wilfried Haerty"/>
        </authorList>
    </citation>
    <scope>NUCLEOTIDE SEQUENCE [LARGE SCALE GENOMIC DNA]</scope>
</reference>
<keyword evidence="2" id="KW-1185">Reference proteome</keyword>
<evidence type="ECO:0000313" key="2">
    <source>
        <dbReference type="Proteomes" id="UP001642520"/>
    </source>
</evidence>
<dbReference type="PANTHER" id="PTHR16071:SF2">
    <property type="entry name" value="FIGNL1-INTERACTING REGULATOR OF RECOMBINATION AND MITOSIS"/>
    <property type="match status" value="1"/>
</dbReference>
<dbReference type="InterPro" id="IPR016024">
    <property type="entry name" value="ARM-type_fold"/>
</dbReference>
<sequence>MADESSFTALLEDSFSDNDKSIEDYSSKLKDALEKLIERYDTESLQQTLQQCLSLCPDNLLDEKIFNETLPFAYRLLSEVLKRIGESVNGNVTRDSVQDVQRQLLVCHELLNVWDKCMERVSKLNKTSATDLKYVPENVLLAIRLIFEHCRASKKLYGALFEDVSEELTNLFRKAKTILNLFLTTLDDVIAFDTDTESETELLVKVIDSIGLFVTIAHELDLKTFVETSKVFGKLAIAHQHSVKRIKSASVTSHLGQLTKDVCSMLSFCQNSSGRIEERKIKVIGHTLKILDRLFATYCSHTNNEIFECAIELLLKMHRCSPLCLKNSQIDDKSIELINVHISRGSEPFLNTVFKSSDFKQAFFEYENRTSNDKLGYHLLTISIMKKLIGMPFEHNCKWTLGAESIIDTAITNINHLQEEICVGQVRLPGVHDIGERPRPATLYEATLVPIYGLISQIPADGFHAVELILLKHLLSEQLWSSLLSADIWCFIGRIGSSELCASHVKYLLKVYAVLMKRNNSLEVVMLKSLIGRLYNLLSEETRHTLVTELDDLENLSWIPVARFLPPKTKLFLQNRLVCILNKIPSTFVELQRQPTIQNWNYITMLLTLVGKLNYAGEKSIVDILSEMWNCIARTIEVFEGRQLDILSEFVWKLFSATLPGSIEDDTFFSILEAVLMSFLWFPPLVKATASHYLRNNVDSFSSCGMKTINALAELNCRLLEDENPWVREEAIESFEHVAHMCPNEDLVTKMAATVTKKPSLSDFLPAYLSGTSYYELQSFLDIRLYLQHVAKHRRNICHVCYNYEDSQRDEKLAKLEIQSVESSDETMPWNDIDERVSKICDELNVILKKNSSIGSHVLQRLRLICAKVLDSN</sequence>